<dbReference type="GO" id="GO:0006567">
    <property type="term" value="P:L-threonine catabolic process"/>
    <property type="evidence" value="ECO:0007669"/>
    <property type="project" value="TreeGrafter"/>
</dbReference>
<evidence type="ECO:0000256" key="1">
    <source>
        <dbReference type="ARBA" id="ARBA00001933"/>
    </source>
</evidence>
<dbReference type="GO" id="GO:0009097">
    <property type="term" value="P:isoleucine biosynthetic process"/>
    <property type="evidence" value="ECO:0007669"/>
    <property type="project" value="TreeGrafter"/>
</dbReference>
<dbReference type="GO" id="GO:0004794">
    <property type="term" value="F:threonine deaminase activity"/>
    <property type="evidence" value="ECO:0007669"/>
    <property type="project" value="TreeGrafter"/>
</dbReference>
<reference evidence="9" key="1">
    <citation type="submission" date="2017-07" db="EMBL/GenBank/DDBJ databases">
        <title>Virulent Hessian fly larvae regulate nonessential amino acid biosynthesis pathway genes in response to wheat host amino acid levels induced in the nutritive tissue.</title>
        <authorList>
            <person name="Subramanyam S."/>
            <person name="Nemacheck J.A."/>
            <person name="Williams C.E."/>
        </authorList>
    </citation>
    <scope>NUCLEOTIDE SEQUENCE</scope>
</reference>
<proteinExistence type="evidence at transcript level"/>
<dbReference type="InterPro" id="IPR001926">
    <property type="entry name" value="TrpB-like_PALP"/>
</dbReference>
<evidence type="ECO:0000256" key="5">
    <source>
        <dbReference type="ARBA" id="ARBA00041766"/>
    </source>
</evidence>
<dbReference type="InterPro" id="IPR044561">
    <property type="entry name" value="ACT_ThrD-II-like"/>
</dbReference>
<evidence type="ECO:0000256" key="2">
    <source>
        <dbReference type="ARBA" id="ARBA00010869"/>
    </source>
</evidence>
<evidence type="ECO:0000256" key="4">
    <source>
        <dbReference type="ARBA" id="ARBA00023239"/>
    </source>
</evidence>
<feature type="region of interest" description="Disordered" evidence="7">
    <location>
        <begin position="1"/>
        <end position="20"/>
    </location>
</feature>
<comment type="similarity">
    <text evidence="2">Belongs to the serine/threonine dehydratase family.</text>
</comment>
<keyword evidence="4 9" id="KW-0456">Lyase</keyword>
<dbReference type="CDD" id="cd04886">
    <property type="entry name" value="ACT_ThrD-II-like"/>
    <property type="match status" value="1"/>
</dbReference>
<dbReference type="PANTHER" id="PTHR48078:SF19">
    <property type="entry name" value="ACT DOMAIN-CONTAINING PROTEIN"/>
    <property type="match status" value="1"/>
</dbReference>
<dbReference type="AlphaFoldDB" id="A0A2U9K563"/>
<dbReference type="PANTHER" id="PTHR48078">
    <property type="entry name" value="THREONINE DEHYDRATASE, MITOCHONDRIAL-RELATED"/>
    <property type="match status" value="1"/>
</dbReference>
<dbReference type="InterPro" id="IPR050147">
    <property type="entry name" value="Ser/Thr_Dehydratase"/>
</dbReference>
<dbReference type="InterPro" id="IPR036052">
    <property type="entry name" value="TrpB-like_PALP_sf"/>
</dbReference>
<feature type="domain" description="Tryptophan synthase beta chain-like PALP" evidence="8">
    <location>
        <begin position="50"/>
        <end position="337"/>
    </location>
</feature>
<gene>
    <name evidence="9" type="primary">td</name>
</gene>
<dbReference type="CDD" id="cd01562">
    <property type="entry name" value="Thr-dehyd"/>
    <property type="match status" value="1"/>
</dbReference>
<evidence type="ECO:0000256" key="7">
    <source>
        <dbReference type="SAM" id="MobiDB-lite"/>
    </source>
</evidence>
<dbReference type="EMBL" id="MF446849">
    <property type="protein sequence ID" value="AWS20467.1"/>
    <property type="molecule type" value="mRNA"/>
</dbReference>
<protein>
    <recommendedName>
        <fullName evidence="5">L-serine deaminase</fullName>
    </recommendedName>
    <alternativeName>
        <fullName evidence="6">L-threonine dehydratase</fullName>
    </alternativeName>
</protein>
<evidence type="ECO:0000313" key="9">
    <source>
        <dbReference type="EMBL" id="AWS20467.1"/>
    </source>
</evidence>
<dbReference type="Pfam" id="PF00291">
    <property type="entry name" value="PALP"/>
    <property type="match status" value="1"/>
</dbReference>
<keyword evidence="3" id="KW-0663">Pyridoxal phosphate</keyword>
<dbReference type="GO" id="GO:0006565">
    <property type="term" value="P:L-serine catabolic process"/>
    <property type="evidence" value="ECO:0007669"/>
    <property type="project" value="TreeGrafter"/>
</dbReference>
<dbReference type="SUPFAM" id="SSF53686">
    <property type="entry name" value="Tryptophan synthase beta subunit-like PLP-dependent enzymes"/>
    <property type="match status" value="1"/>
</dbReference>
<dbReference type="GO" id="GO:0003941">
    <property type="term" value="F:L-serine ammonia-lyase activity"/>
    <property type="evidence" value="ECO:0007669"/>
    <property type="project" value="TreeGrafter"/>
</dbReference>
<comment type="cofactor">
    <cofactor evidence="1">
        <name>pyridoxal 5'-phosphate</name>
        <dbReference type="ChEBI" id="CHEBI:597326"/>
    </cofactor>
</comment>
<dbReference type="FunFam" id="3.40.50.1100:FF:000007">
    <property type="entry name" value="L-threonine dehydratase catabolic TdcB"/>
    <property type="match status" value="1"/>
</dbReference>
<name>A0A2U9K563_MAYDE</name>
<dbReference type="Gene3D" id="3.40.50.1100">
    <property type="match status" value="2"/>
</dbReference>
<evidence type="ECO:0000256" key="6">
    <source>
        <dbReference type="ARBA" id="ARBA00042605"/>
    </source>
</evidence>
<sequence>MTETDDQTHANPNSLDMDNSYTEITDPNCVADKPYMVSFHDITSAWFLIKSGIEYTPCSRSRATRNGMELYLKKDLLQYTGSFKERGARYALLKLTAEEKKIGVISASLGNHAQGLSYHAFLLDIPCTVVMPKTAPIMKIQRCRSFNADVLVYGANMGEARRKALQISKDKKLTYINGYDHPNIIAGQGTIGLEICEQVQHPDAVVIPVGGGGLIAGVATAIKALSPKTKIIGVESEKCPSFSKALNHGKPVQVKIEPTLADGLAVPQVGYNAFATVVPLLDKMVVVKEEWIALAILRLVEQEKLVVEGAGAAGLAAILAGQLDEFKDKKVVLLLCGGNIDTTTFGRCLERGLASEGRLLRFNATLDDRPGGIAELCRCLADVGVTIKDIMHERAWLKDIYSVEVKVVCETRDWEHSKELRKVLLENYQFVVFNDLPLAHEGN</sequence>
<organism evidence="9">
    <name type="scientific">Mayetiola destructor</name>
    <name type="common">Hessian fly</name>
    <dbReference type="NCBI Taxonomy" id="39758"/>
    <lineage>
        <taxon>Eukaryota</taxon>
        <taxon>Metazoa</taxon>
        <taxon>Ecdysozoa</taxon>
        <taxon>Arthropoda</taxon>
        <taxon>Hexapoda</taxon>
        <taxon>Insecta</taxon>
        <taxon>Pterygota</taxon>
        <taxon>Neoptera</taxon>
        <taxon>Endopterygota</taxon>
        <taxon>Diptera</taxon>
        <taxon>Nematocera</taxon>
        <taxon>Sciaroidea</taxon>
        <taxon>Cecidomyiidae</taxon>
        <taxon>Mayetiola</taxon>
    </lineage>
</organism>
<accession>A0A2U9K563</accession>
<evidence type="ECO:0000259" key="8">
    <source>
        <dbReference type="Pfam" id="PF00291"/>
    </source>
</evidence>
<evidence type="ECO:0000256" key="3">
    <source>
        <dbReference type="ARBA" id="ARBA00022898"/>
    </source>
</evidence>